<reference evidence="3" key="1">
    <citation type="journal article" date="2012" name="Nat. Genet.">
        <title>Lifestyle transitions in plant pathogenic Colletotrichum fungi deciphered by genome and transcriptome analyses.</title>
        <authorList>
            <person name="O'Connell R.J."/>
            <person name="Thon M.R."/>
            <person name="Hacquard S."/>
            <person name="Amyotte S.G."/>
            <person name="Kleemann J."/>
            <person name="Torres M.F."/>
            <person name="Damm U."/>
            <person name="Buiate E.A."/>
            <person name="Epstein L."/>
            <person name="Alkan N."/>
            <person name="Altmueller J."/>
            <person name="Alvarado-Balderrama L."/>
            <person name="Bauser C.A."/>
            <person name="Becker C."/>
            <person name="Birren B.W."/>
            <person name="Chen Z."/>
            <person name="Choi J."/>
            <person name="Crouch J.A."/>
            <person name="Duvick J.P."/>
            <person name="Farman M.A."/>
            <person name="Gan P."/>
            <person name="Heiman D."/>
            <person name="Henrissat B."/>
            <person name="Howard R.J."/>
            <person name="Kabbage M."/>
            <person name="Koch C."/>
            <person name="Kracher B."/>
            <person name="Kubo Y."/>
            <person name="Law A.D."/>
            <person name="Lebrun M.-H."/>
            <person name="Lee Y.-H."/>
            <person name="Miyara I."/>
            <person name="Moore N."/>
            <person name="Neumann U."/>
            <person name="Nordstroem K."/>
            <person name="Panaccione D.G."/>
            <person name="Panstruga R."/>
            <person name="Place M."/>
            <person name="Proctor R.H."/>
            <person name="Prusky D."/>
            <person name="Rech G."/>
            <person name="Reinhardt R."/>
            <person name="Rollins J.A."/>
            <person name="Rounsley S."/>
            <person name="Schardl C.L."/>
            <person name="Schwartz D.C."/>
            <person name="Shenoy N."/>
            <person name="Shirasu K."/>
            <person name="Sikhakolli U.R."/>
            <person name="Stueber K."/>
            <person name="Sukno S.A."/>
            <person name="Sweigard J.A."/>
            <person name="Takano Y."/>
            <person name="Takahara H."/>
            <person name="Trail F."/>
            <person name="van der Does H.C."/>
            <person name="Voll L.M."/>
            <person name="Will I."/>
            <person name="Young S."/>
            <person name="Zeng Q."/>
            <person name="Zhang J."/>
            <person name="Zhou S."/>
            <person name="Dickman M.B."/>
            <person name="Schulze-Lefert P."/>
            <person name="Ver Loren van Themaat E."/>
            <person name="Ma L.-J."/>
            <person name="Vaillancourt L.J."/>
        </authorList>
    </citation>
    <scope>NUCLEOTIDE SEQUENCE [LARGE SCALE GENOMIC DNA]</scope>
    <source>
        <strain evidence="3">M1.001 / M2 / FGSC 10212</strain>
    </source>
</reference>
<keyword evidence="3" id="KW-1185">Reference proteome</keyword>
<dbReference type="RefSeq" id="XP_008090307.1">
    <property type="nucleotide sequence ID" value="XM_008092116.1"/>
</dbReference>
<evidence type="ECO:0000256" key="1">
    <source>
        <dbReference type="SAM" id="MobiDB-lite"/>
    </source>
</evidence>
<gene>
    <name evidence="2" type="ORF">GLRG_01431</name>
</gene>
<sequence>MEQDSPSRTQVITEQPVSRNEMMRDPGVQRRRGRPPAHSDEEEEEVAGERKQVHAPRMAMYTTPGHHGRRRRRTEAGPMSDGIFGLVGSTLDAEAASWTY</sequence>
<dbReference type="VEuPathDB" id="FungiDB:GLRG_01431"/>
<evidence type="ECO:0000313" key="3">
    <source>
        <dbReference type="Proteomes" id="UP000008782"/>
    </source>
</evidence>
<dbReference type="HOGENOM" id="CLU_2305877_0_0_1"/>
<dbReference type="GeneID" id="24406796"/>
<proteinExistence type="predicted"/>
<dbReference type="OrthoDB" id="10489795at2759"/>
<dbReference type="EMBL" id="GG697334">
    <property type="protein sequence ID" value="EFQ26287.1"/>
    <property type="molecule type" value="Genomic_DNA"/>
</dbReference>
<accession>E3Q639</accession>
<feature type="region of interest" description="Disordered" evidence="1">
    <location>
        <begin position="1"/>
        <end position="83"/>
    </location>
</feature>
<dbReference type="AlphaFoldDB" id="E3Q639"/>
<dbReference type="eggNOG" id="ENOG502T5MA">
    <property type="taxonomic scope" value="Eukaryota"/>
</dbReference>
<name>E3Q639_COLGM</name>
<evidence type="ECO:0000313" key="2">
    <source>
        <dbReference type="EMBL" id="EFQ26287.1"/>
    </source>
</evidence>
<feature type="compositionally biased region" description="Polar residues" evidence="1">
    <location>
        <begin position="1"/>
        <end position="18"/>
    </location>
</feature>
<protein>
    <submittedName>
        <fullName evidence="2">Uncharacterized protein</fullName>
    </submittedName>
</protein>
<dbReference type="Proteomes" id="UP000008782">
    <property type="component" value="Unassembled WGS sequence"/>
</dbReference>
<organism evidence="3">
    <name type="scientific">Colletotrichum graminicola (strain M1.001 / M2 / FGSC 10212)</name>
    <name type="common">Maize anthracnose fungus</name>
    <name type="synonym">Glomerella graminicola</name>
    <dbReference type="NCBI Taxonomy" id="645133"/>
    <lineage>
        <taxon>Eukaryota</taxon>
        <taxon>Fungi</taxon>
        <taxon>Dikarya</taxon>
        <taxon>Ascomycota</taxon>
        <taxon>Pezizomycotina</taxon>
        <taxon>Sordariomycetes</taxon>
        <taxon>Hypocreomycetidae</taxon>
        <taxon>Glomerellales</taxon>
        <taxon>Glomerellaceae</taxon>
        <taxon>Colletotrichum</taxon>
        <taxon>Colletotrichum graminicola species complex</taxon>
    </lineage>
</organism>